<organism evidence="2 3">
    <name type="scientific">Clostridium punense</name>
    <dbReference type="NCBI Taxonomy" id="1054297"/>
    <lineage>
        <taxon>Bacteria</taxon>
        <taxon>Bacillati</taxon>
        <taxon>Bacillota</taxon>
        <taxon>Clostridia</taxon>
        <taxon>Eubacteriales</taxon>
        <taxon>Clostridiaceae</taxon>
        <taxon>Clostridium</taxon>
    </lineage>
</organism>
<feature type="transmembrane region" description="Helical" evidence="1">
    <location>
        <begin position="12"/>
        <end position="31"/>
    </location>
</feature>
<dbReference type="EMBL" id="JAGGLL010000027">
    <property type="protein sequence ID" value="MBP2023369.1"/>
    <property type="molecule type" value="Genomic_DNA"/>
</dbReference>
<dbReference type="RefSeq" id="WP_021281156.1">
    <property type="nucleotide sequence ID" value="NZ_JAGGLL010000027.1"/>
</dbReference>
<evidence type="ECO:0000313" key="2">
    <source>
        <dbReference type="EMBL" id="MBP2023369.1"/>
    </source>
</evidence>
<accession>A0ABS4K6G2</accession>
<name>A0ABS4K6G2_9CLOT</name>
<keyword evidence="1" id="KW-0472">Membrane</keyword>
<reference evidence="2 3" key="1">
    <citation type="submission" date="2021-03" db="EMBL/GenBank/DDBJ databases">
        <title>Genomic Encyclopedia of Type Strains, Phase IV (KMG-IV): sequencing the most valuable type-strain genomes for metagenomic binning, comparative biology and taxonomic classification.</title>
        <authorList>
            <person name="Goeker M."/>
        </authorList>
    </citation>
    <scope>NUCLEOTIDE SEQUENCE [LARGE SCALE GENOMIC DNA]</scope>
    <source>
        <strain evidence="2 3">DSM 28650</strain>
    </source>
</reference>
<sequence length="105" mass="12231">MFYKYAKIPSHYLVGILGVTVLIVGYFKNGITAMGIASMYRGAQFIPWNKIKEVNVYKGKIIKVSYGGDRFYNSLYFQDEEYYRVIELLNEKLPNLVIKIDYEPV</sequence>
<keyword evidence="3" id="KW-1185">Reference proteome</keyword>
<comment type="caution">
    <text evidence="2">The sequence shown here is derived from an EMBL/GenBank/DDBJ whole genome shotgun (WGS) entry which is preliminary data.</text>
</comment>
<keyword evidence="1" id="KW-0812">Transmembrane</keyword>
<evidence type="ECO:0000313" key="3">
    <source>
        <dbReference type="Proteomes" id="UP001519308"/>
    </source>
</evidence>
<dbReference type="Proteomes" id="UP001519308">
    <property type="component" value="Unassembled WGS sequence"/>
</dbReference>
<protein>
    <submittedName>
        <fullName evidence="2">Uncharacterized protein</fullName>
    </submittedName>
</protein>
<gene>
    <name evidence="2" type="ORF">J2Z44_003206</name>
</gene>
<evidence type="ECO:0000256" key="1">
    <source>
        <dbReference type="SAM" id="Phobius"/>
    </source>
</evidence>
<proteinExistence type="predicted"/>
<keyword evidence="1" id="KW-1133">Transmembrane helix</keyword>